<dbReference type="Gene3D" id="2.70.160.11">
    <property type="entry name" value="Hnrnp arginine n-methyltransferase1"/>
    <property type="match status" value="1"/>
</dbReference>
<protein>
    <submittedName>
        <fullName evidence="5">Arginine N-methyltransferase</fullName>
    </submittedName>
</protein>
<dbReference type="GO" id="GO:0005634">
    <property type="term" value="C:nucleus"/>
    <property type="evidence" value="ECO:0007669"/>
    <property type="project" value="TreeGrafter"/>
</dbReference>
<dbReference type="OrthoDB" id="7848332at2759"/>
<keyword evidence="3" id="KW-0949">S-adenosyl-L-methionine</keyword>
<gene>
    <name evidence="5" type="ORF">STCU_09695</name>
</gene>
<sequence>MGAFLLNDPILPDVLYARDHLLIAPAGGAAAAATPRGVICPNRASLYIAGVSDYYFRLDTEDFWSNVYGFRMEPMKALVRREVETCAIPAQNLVTNLALVHSVQLEDLPGLTPEEEALYERQAAERVARQAAMQQDSNNTSNPIEETYVPPAVVQKGFASDFALQATRNATIHYLTFYVDAAFTSPVDPGANFVINVKPGGNNAWTEVSVGLLEPLPVAAGEIVRGSVSVRTPAEGTGKFTYIHVKAKTEGKVAQVETQGEYVYQSY</sequence>
<evidence type="ECO:0000313" key="6">
    <source>
        <dbReference type="Proteomes" id="UP000015354"/>
    </source>
</evidence>
<dbReference type="GO" id="GO:0032259">
    <property type="term" value="P:methylation"/>
    <property type="evidence" value="ECO:0007669"/>
    <property type="project" value="UniProtKB-KW"/>
</dbReference>
<reference evidence="5 6" key="1">
    <citation type="journal article" date="2013" name="PLoS ONE">
        <title>Predicting the Proteins of Angomonas deanei, Strigomonas culicis and Their Respective Endosymbionts Reveals New Aspects of the Trypanosomatidae Family.</title>
        <authorList>
            <person name="Motta M.C."/>
            <person name="Martins A.C."/>
            <person name="de Souza S.S."/>
            <person name="Catta-Preta C.M."/>
            <person name="Silva R."/>
            <person name="Klein C.C."/>
            <person name="de Almeida L.G."/>
            <person name="de Lima Cunha O."/>
            <person name="Ciapina L.P."/>
            <person name="Brocchi M."/>
            <person name="Colabardini A.C."/>
            <person name="de Araujo Lima B."/>
            <person name="Machado C.R."/>
            <person name="de Almeida Soares C.M."/>
            <person name="Probst C.M."/>
            <person name="de Menezes C.B."/>
            <person name="Thompson C.E."/>
            <person name="Bartholomeu D.C."/>
            <person name="Gradia D.F."/>
            <person name="Pavoni D.P."/>
            <person name="Grisard E.C."/>
            <person name="Fantinatti-Garboggini F."/>
            <person name="Marchini F.K."/>
            <person name="Rodrigues-Luiz G.F."/>
            <person name="Wagner G."/>
            <person name="Goldman G.H."/>
            <person name="Fietto J.L."/>
            <person name="Elias M.C."/>
            <person name="Goldman M.H."/>
            <person name="Sagot M.F."/>
            <person name="Pereira M."/>
            <person name="Stoco P.H."/>
            <person name="de Mendonca-Neto R.P."/>
            <person name="Teixeira S.M."/>
            <person name="Maciel T.E."/>
            <person name="de Oliveira Mendes T.A."/>
            <person name="Urmenyi T.P."/>
            <person name="de Souza W."/>
            <person name="Schenkman S."/>
            <person name="de Vasconcelos A.T."/>
        </authorList>
    </citation>
    <scope>NUCLEOTIDE SEQUENCE [LARGE SCALE GENOMIC DNA]</scope>
</reference>
<evidence type="ECO:0000256" key="3">
    <source>
        <dbReference type="ARBA" id="ARBA00022691"/>
    </source>
</evidence>
<evidence type="ECO:0000259" key="4">
    <source>
        <dbReference type="Pfam" id="PF22528"/>
    </source>
</evidence>
<dbReference type="InterPro" id="IPR029063">
    <property type="entry name" value="SAM-dependent_MTases_sf"/>
</dbReference>
<dbReference type="Pfam" id="PF22528">
    <property type="entry name" value="PRMT_C"/>
    <property type="match status" value="1"/>
</dbReference>
<dbReference type="InterPro" id="IPR055135">
    <property type="entry name" value="PRMT_dom"/>
</dbReference>
<comment type="caution">
    <text evidence="5">The sequence shown here is derived from an EMBL/GenBank/DDBJ whole genome shotgun (WGS) entry which is preliminary data.</text>
</comment>
<dbReference type="GO" id="GO:0016274">
    <property type="term" value="F:protein-arginine N-methyltransferase activity"/>
    <property type="evidence" value="ECO:0007669"/>
    <property type="project" value="InterPro"/>
</dbReference>
<dbReference type="AlphaFoldDB" id="S9UWQ3"/>
<keyword evidence="6" id="KW-1185">Reference proteome</keyword>
<accession>S9UWQ3</accession>
<dbReference type="SUPFAM" id="SSF53335">
    <property type="entry name" value="S-adenosyl-L-methionine-dependent methyltransferases"/>
    <property type="match status" value="1"/>
</dbReference>
<evidence type="ECO:0000256" key="2">
    <source>
        <dbReference type="ARBA" id="ARBA00022679"/>
    </source>
</evidence>
<keyword evidence="2 5" id="KW-0808">Transferase</keyword>
<dbReference type="InterPro" id="IPR025799">
    <property type="entry name" value="Arg_MeTrfase"/>
</dbReference>
<evidence type="ECO:0000256" key="1">
    <source>
        <dbReference type="ARBA" id="ARBA00022603"/>
    </source>
</evidence>
<evidence type="ECO:0000313" key="5">
    <source>
        <dbReference type="EMBL" id="EPY18951.1"/>
    </source>
</evidence>
<dbReference type="EMBL" id="ATMH01009695">
    <property type="protein sequence ID" value="EPY18951.1"/>
    <property type="molecule type" value="Genomic_DNA"/>
</dbReference>
<dbReference type="Proteomes" id="UP000015354">
    <property type="component" value="Unassembled WGS sequence"/>
</dbReference>
<proteinExistence type="predicted"/>
<dbReference type="PANTHER" id="PTHR11006">
    <property type="entry name" value="PROTEIN ARGININE N-METHYLTRANSFERASE"/>
    <property type="match status" value="1"/>
</dbReference>
<dbReference type="GO" id="GO:0042054">
    <property type="term" value="F:histone methyltransferase activity"/>
    <property type="evidence" value="ECO:0007669"/>
    <property type="project" value="TreeGrafter"/>
</dbReference>
<organism evidence="5 6">
    <name type="scientific">Strigomonas culicis</name>
    <dbReference type="NCBI Taxonomy" id="28005"/>
    <lineage>
        <taxon>Eukaryota</taxon>
        <taxon>Discoba</taxon>
        <taxon>Euglenozoa</taxon>
        <taxon>Kinetoplastea</taxon>
        <taxon>Metakinetoplastina</taxon>
        <taxon>Trypanosomatida</taxon>
        <taxon>Trypanosomatidae</taxon>
        <taxon>Strigomonadinae</taxon>
        <taxon>Strigomonas</taxon>
    </lineage>
</organism>
<dbReference type="PANTHER" id="PTHR11006:SF118">
    <property type="entry name" value="N-METHYLTRANSFERASE, PUTATIVE-RELATED"/>
    <property type="match status" value="1"/>
</dbReference>
<name>S9UWQ3_9TRYP</name>
<keyword evidence="1 5" id="KW-0489">Methyltransferase</keyword>
<feature type="domain" description="Protein arginine N-methyltransferase" evidence="4">
    <location>
        <begin position="42"/>
        <end position="231"/>
    </location>
</feature>